<comment type="caution">
    <text evidence="3">The sequence shown here is derived from an EMBL/GenBank/DDBJ whole genome shotgun (WGS) entry which is preliminary data.</text>
</comment>
<evidence type="ECO:0000256" key="2">
    <source>
        <dbReference type="SAM" id="SignalP"/>
    </source>
</evidence>
<protein>
    <submittedName>
        <fullName evidence="3">Uncharacterized protein</fullName>
    </submittedName>
</protein>
<accession>A0AAJ0B2E8</accession>
<evidence type="ECO:0000313" key="4">
    <source>
        <dbReference type="Proteomes" id="UP001239445"/>
    </source>
</evidence>
<organism evidence="3 4">
    <name type="scientific">Echria macrotheca</name>
    <dbReference type="NCBI Taxonomy" id="438768"/>
    <lineage>
        <taxon>Eukaryota</taxon>
        <taxon>Fungi</taxon>
        <taxon>Dikarya</taxon>
        <taxon>Ascomycota</taxon>
        <taxon>Pezizomycotina</taxon>
        <taxon>Sordariomycetes</taxon>
        <taxon>Sordariomycetidae</taxon>
        <taxon>Sordariales</taxon>
        <taxon>Schizotheciaceae</taxon>
        <taxon>Echria</taxon>
    </lineage>
</organism>
<gene>
    <name evidence="3" type="ORF">QBC47DRAFT_407093</name>
</gene>
<dbReference type="EMBL" id="MU839847">
    <property type="protein sequence ID" value="KAK1750440.1"/>
    <property type="molecule type" value="Genomic_DNA"/>
</dbReference>
<evidence type="ECO:0000313" key="3">
    <source>
        <dbReference type="EMBL" id="KAK1750440.1"/>
    </source>
</evidence>
<proteinExistence type="predicted"/>
<feature type="signal peptide" evidence="2">
    <location>
        <begin position="1"/>
        <end position="27"/>
    </location>
</feature>
<feature type="transmembrane region" description="Helical" evidence="1">
    <location>
        <begin position="103"/>
        <end position="124"/>
    </location>
</feature>
<evidence type="ECO:0000256" key="1">
    <source>
        <dbReference type="SAM" id="Phobius"/>
    </source>
</evidence>
<keyword evidence="2" id="KW-0732">Signal</keyword>
<keyword evidence="1" id="KW-0472">Membrane</keyword>
<keyword evidence="4" id="KW-1185">Reference proteome</keyword>
<feature type="chain" id="PRO_5042568230" evidence="2">
    <location>
        <begin position="28"/>
        <end position="125"/>
    </location>
</feature>
<name>A0AAJ0B2E8_9PEZI</name>
<reference evidence="3" key="1">
    <citation type="submission" date="2023-06" db="EMBL/GenBank/DDBJ databases">
        <title>Genome-scale phylogeny and comparative genomics of the fungal order Sordariales.</title>
        <authorList>
            <consortium name="Lawrence Berkeley National Laboratory"/>
            <person name="Hensen N."/>
            <person name="Bonometti L."/>
            <person name="Westerberg I."/>
            <person name="Brannstrom I.O."/>
            <person name="Guillou S."/>
            <person name="Cros-Aarteil S."/>
            <person name="Calhoun S."/>
            <person name="Haridas S."/>
            <person name="Kuo A."/>
            <person name="Mondo S."/>
            <person name="Pangilinan J."/>
            <person name="Riley R."/>
            <person name="Labutti K."/>
            <person name="Andreopoulos B."/>
            <person name="Lipzen A."/>
            <person name="Chen C."/>
            <person name="Yanf M."/>
            <person name="Daum C."/>
            <person name="Ng V."/>
            <person name="Clum A."/>
            <person name="Steindorff A."/>
            <person name="Ohm R."/>
            <person name="Martin F."/>
            <person name="Silar P."/>
            <person name="Natvig D."/>
            <person name="Lalanne C."/>
            <person name="Gautier V."/>
            <person name="Ament-Velasquez S.L."/>
            <person name="Kruys A."/>
            <person name="Hutchinson M.I."/>
            <person name="Powell A.J."/>
            <person name="Barry K."/>
            <person name="Miller A.N."/>
            <person name="Grigoriev I.V."/>
            <person name="Debuchy R."/>
            <person name="Gladieux P."/>
            <person name="Thoren M.H."/>
            <person name="Johannesson H."/>
        </authorList>
    </citation>
    <scope>NUCLEOTIDE SEQUENCE</scope>
    <source>
        <strain evidence="3">PSN4</strain>
    </source>
</reference>
<sequence>MLSLSTSSPSRLLLSFFLLFLVGSVSAQYTTASDGDLCYDPDSESTTTISTKSYSNSTVTKTKSYSSGITGSATLSSSPTVVKTGAPTTTAATGGVGALAPEVIMGLVAAFVAVGGPLVGMMFVF</sequence>
<keyword evidence="1" id="KW-0812">Transmembrane</keyword>
<keyword evidence="1" id="KW-1133">Transmembrane helix</keyword>
<dbReference type="Proteomes" id="UP001239445">
    <property type="component" value="Unassembled WGS sequence"/>
</dbReference>
<dbReference type="AlphaFoldDB" id="A0AAJ0B2E8"/>